<dbReference type="Pfam" id="PF01545">
    <property type="entry name" value="Cation_efflux"/>
    <property type="match status" value="1"/>
</dbReference>
<dbReference type="Gene3D" id="1.20.1510.10">
    <property type="entry name" value="Cation efflux protein transmembrane domain"/>
    <property type="match status" value="1"/>
</dbReference>
<evidence type="ECO:0000313" key="14">
    <source>
        <dbReference type="Proteomes" id="UP000542776"/>
    </source>
</evidence>
<dbReference type="EMBL" id="JACIEK010000001">
    <property type="protein sequence ID" value="MBB3996495.1"/>
    <property type="molecule type" value="Genomic_DNA"/>
</dbReference>
<dbReference type="SUPFAM" id="SSF160240">
    <property type="entry name" value="Cation efflux protein cytoplasmic domain-like"/>
    <property type="match status" value="1"/>
</dbReference>
<dbReference type="AlphaFoldDB" id="A0A7W6ED62"/>
<feature type="transmembrane region" description="Helical" evidence="10">
    <location>
        <begin position="133"/>
        <end position="156"/>
    </location>
</feature>
<feature type="domain" description="Cation efflux protein cytoplasmic" evidence="12">
    <location>
        <begin position="232"/>
        <end position="304"/>
    </location>
</feature>
<evidence type="ECO:0000256" key="2">
    <source>
        <dbReference type="ARBA" id="ARBA00008873"/>
    </source>
</evidence>
<organism evidence="13 14">
    <name type="scientific">Aureimonas pseudogalii</name>
    <dbReference type="NCBI Taxonomy" id="1744844"/>
    <lineage>
        <taxon>Bacteria</taxon>
        <taxon>Pseudomonadati</taxon>
        <taxon>Pseudomonadota</taxon>
        <taxon>Alphaproteobacteria</taxon>
        <taxon>Hyphomicrobiales</taxon>
        <taxon>Aurantimonadaceae</taxon>
        <taxon>Aureimonas</taxon>
    </lineage>
</organism>
<evidence type="ECO:0000256" key="9">
    <source>
        <dbReference type="SAM" id="MobiDB-lite"/>
    </source>
</evidence>
<feature type="transmembrane region" description="Helical" evidence="10">
    <location>
        <begin position="177"/>
        <end position="195"/>
    </location>
</feature>
<feature type="transmembrane region" description="Helical" evidence="10">
    <location>
        <begin position="201"/>
        <end position="218"/>
    </location>
</feature>
<dbReference type="RefSeq" id="WP_183197180.1">
    <property type="nucleotide sequence ID" value="NZ_JACIEK010000001.1"/>
</dbReference>
<keyword evidence="4 10" id="KW-0812">Transmembrane</keyword>
<name>A0A7W6ED62_9HYPH</name>
<feature type="region of interest" description="Disordered" evidence="9">
    <location>
        <begin position="1"/>
        <end position="26"/>
    </location>
</feature>
<keyword evidence="3" id="KW-0813">Transport</keyword>
<evidence type="ECO:0000256" key="4">
    <source>
        <dbReference type="ARBA" id="ARBA00022692"/>
    </source>
</evidence>
<feature type="transmembrane region" description="Helical" evidence="10">
    <location>
        <begin position="35"/>
        <end position="55"/>
    </location>
</feature>
<dbReference type="InterPro" id="IPR050681">
    <property type="entry name" value="CDF/SLC30A"/>
</dbReference>
<evidence type="ECO:0000313" key="13">
    <source>
        <dbReference type="EMBL" id="MBB3996495.1"/>
    </source>
</evidence>
<feature type="transmembrane region" description="Helical" evidence="10">
    <location>
        <begin position="61"/>
        <end position="82"/>
    </location>
</feature>
<dbReference type="Proteomes" id="UP000542776">
    <property type="component" value="Unassembled WGS sequence"/>
</dbReference>
<evidence type="ECO:0000256" key="1">
    <source>
        <dbReference type="ARBA" id="ARBA00004141"/>
    </source>
</evidence>
<keyword evidence="14" id="KW-1185">Reference proteome</keyword>
<evidence type="ECO:0000256" key="6">
    <source>
        <dbReference type="ARBA" id="ARBA00022989"/>
    </source>
</evidence>
<keyword evidence="5" id="KW-0864">Zinc transport</keyword>
<gene>
    <name evidence="13" type="ORF">GGR04_000316</name>
</gene>
<dbReference type="Pfam" id="PF16916">
    <property type="entry name" value="ZT_dimer"/>
    <property type="match status" value="1"/>
</dbReference>
<dbReference type="PANTHER" id="PTHR11562:SF17">
    <property type="entry name" value="RE54080P-RELATED"/>
    <property type="match status" value="1"/>
</dbReference>
<dbReference type="InterPro" id="IPR036837">
    <property type="entry name" value="Cation_efflux_CTD_sf"/>
</dbReference>
<evidence type="ECO:0000256" key="10">
    <source>
        <dbReference type="SAM" id="Phobius"/>
    </source>
</evidence>
<keyword evidence="7" id="KW-0406">Ion transport</keyword>
<evidence type="ECO:0000256" key="7">
    <source>
        <dbReference type="ARBA" id="ARBA00023065"/>
    </source>
</evidence>
<feature type="compositionally biased region" description="Basic and acidic residues" evidence="9">
    <location>
        <begin position="313"/>
        <end position="322"/>
    </location>
</feature>
<feature type="region of interest" description="Disordered" evidence="9">
    <location>
        <begin position="313"/>
        <end position="361"/>
    </location>
</feature>
<dbReference type="PANTHER" id="PTHR11562">
    <property type="entry name" value="CATION EFFLUX PROTEIN/ ZINC TRANSPORTER"/>
    <property type="match status" value="1"/>
</dbReference>
<evidence type="ECO:0000259" key="12">
    <source>
        <dbReference type="Pfam" id="PF16916"/>
    </source>
</evidence>
<feature type="domain" description="Cation efflux protein transmembrane" evidence="11">
    <location>
        <begin position="36"/>
        <end position="226"/>
    </location>
</feature>
<keyword evidence="6 10" id="KW-1133">Transmembrane helix</keyword>
<keyword evidence="8 10" id="KW-0472">Membrane</keyword>
<dbReference type="GO" id="GO:0005886">
    <property type="term" value="C:plasma membrane"/>
    <property type="evidence" value="ECO:0007669"/>
    <property type="project" value="TreeGrafter"/>
</dbReference>
<proteinExistence type="inferred from homology"/>
<dbReference type="InterPro" id="IPR058533">
    <property type="entry name" value="Cation_efflux_TM"/>
</dbReference>
<feature type="compositionally biased region" description="Basic and acidic residues" evidence="9">
    <location>
        <begin position="336"/>
        <end position="347"/>
    </location>
</feature>
<feature type="transmembrane region" description="Helical" evidence="10">
    <location>
        <begin position="103"/>
        <end position="121"/>
    </location>
</feature>
<evidence type="ECO:0000256" key="3">
    <source>
        <dbReference type="ARBA" id="ARBA00022448"/>
    </source>
</evidence>
<dbReference type="GO" id="GO:0005385">
    <property type="term" value="F:zinc ion transmembrane transporter activity"/>
    <property type="evidence" value="ECO:0007669"/>
    <property type="project" value="TreeGrafter"/>
</dbReference>
<reference evidence="13 14" key="1">
    <citation type="submission" date="2020-08" db="EMBL/GenBank/DDBJ databases">
        <title>Genomic Encyclopedia of Type Strains, Phase IV (KMG-IV): sequencing the most valuable type-strain genomes for metagenomic binning, comparative biology and taxonomic classification.</title>
        <authorList>
            <person name="Goeker M."/>
        </authorList>
    </citation>
    <scope>NUCLEOTIDE SEQUENCE [LARGE SCALE GENOMIC DNA]</scope>
    <source>
        <strain evidence="13 14">DSM 102238</strain>
    </source>
</reference>
<evidence type="ECO:0000256" key="5">
    <source>
        <dbReference type="ARBA" id="ARBA00022906"/>
    </source>
</evidence>
<protein>
    <submittedName>
        <fullName evidence="13">Cobalt-zinc-cadmium efflux system protein</fullName>
    </submittedName>
</protein>
<evidence type="ECO:0000259" key="11">
    <source>
        <dbReference type="Pfam" id="PF01545"/>
    </source>
</evidence>
<comment type="similarity">
    <text evidence="2">Belongs to the cation diffusion facilitator (CDF) transporter (TC 2.A.4) family. SLC30A subfamily.</text>
</comment>
<comment type="subcellular location">
    <subcellularLocation>
        <location evidence="1">Membrane</location>
        <topology evidence="1">Multi-pass membrane protein</topology>
    </subcellularLocation>
</comment>
<dbReference type="NCBIfam" id="TIGR01297">
    <property type="entry name" value="CDF"/>
    <property type="match status" value="1"/>
</dbReference>
<accession>A0A7W6ED62</accession>
<keyword evidence="5" id="KW-0862">Zinc</keyword>
<dbReference type="InterPro" id="IPR027469">
    <property type="entry name" value="Cation_efflux_TMD_sf"/>
</dbReference>
<sequence length="361" mass="37923">MASSHEHSHDHSGHGHHDHGADGHDHTANAGEGRLAIAAGLTGLFMLAEVAGGLVSGSLALLADAGHMLVDFAGLALAWFAIRMARRPADARRTYGYDRFQILVAYSNGLVLFGISAVILYEAWHRLTNPVEVLGGTMLAVALGGLLVNVVAFFVLHGGDREDLNMRGALLHVMGDLLGSVAAIVASLVILWTGWTPIDPILSVFVCLLILGNAYRLIRESGHILLEGAPADVEAGTIESRLAGISGLAGIHHVHVWMLTPKRRAATLHASLHDEADGTAVVRAIKSELRASFAIVHATVEVERVGDCADASAHDDHDHAADAARGSACLHSPPPGRHDHDHGHDHGPVGGHASAALPRPA</sequence>
<dbReference type="SUPFAM" id="SSF161111">
    <property type="entry name" value="Cation efflux protein transmembrane domain-like"/>
    <property type="match status" value="1"/>
</dbReference>
<comment type="caution">
    <text evidence="13">The sequence shown here is derived from an EMBL/GenBank/DDBJ whole genome shotgun (WGS) entry which is preliminary data.</text>
</comment>
<evidence type="ECO:0000256" key="8">
    <source>
        <dbReference type="ARBA" id="ARBA00023136"/>
    </source>
</evidence>
<dbReference type="InterPro" id="IPR027470">
    <property type="entry name" value="Cation_efflux_CTD"/>
</dbReference>
<dbReference type="InterPro" id="IPR002524">
    <property type="entry name" value="Cation_efflux"/>
</dbReference>